<dbReference type="EMBL" id="JANPWB010000011">
    <property type="protein sequence ID" value="KAJ1132962.1"/>
    <property type="molecule type" value="Genomic_DNA"/>
</dbReference>
<evidence type="ECO:0000313" key="2">
    <source>
        <dbReference type="EMBL" id="KAJ1132962.1"/>
    </source>
</evidence>
<comment type="caution">
    <text evidence="2">The sequence shown here is derived from an EMBL/GenBank/DDBJ whole genome shotgun (WGS) entry which is preliminary data.</text>
</comment>
<organism evidence="2 3">
    <name type="scientific">Pleurodeles waltl</name>
    <name type="common">Iberian ribbed newt</name>
    <dbReference type="NCBI Taxonomy" id="8319"/>
    <lineage>
        <taxon>Eukaryota</taxon>
        <taxon>Metazoa</taxon>
        <taxon>Chordata</taxon>
        <taxon>Craniata</taxon>
        <taxon>Vertebrata</taxon>
        <taxon>Euteleostomi</taxon>
        <taxon>Amphibia</taxon>
        <taxon>Batrachia</taxon>
        <taxon>Caudata</taxon>
        <taxon>Salamandroidea</taxon>
        <taxon>Salamandridae</taxon>
        <taxon>Pleurodelinae</taxon>
        <taxon>Pleurodeles</taxon>
    </lineage>
</organism>
<protein>
    <submittedName>
        <fullName evidence="2">Uncharacterized protein</fullName>
    </submittedName>
</protein>
<feature type="region of interest" description="Disordered" evidence="1">
    <location>
        <begin position="108"/>
        <end position="147"/>
    </location>
</feature>
<evidence type="ECO:0000256" key="1">
    <source>
        <dbReference type="SAM" id="MobiDB-lite"/>
    </source>
</evidence>
<feature type="region of interest" description="Disordered" evidence="1">
    <location>
        <begin position="174"/>
        <end position="203"/>
    </location>
</feature>
<name>A0AAV7Q0T8_PLEWA</name>
<accession>A0AAV7Q0T8</accession>
<gene>
    <name evidence="2" type="ORF">NDU88_011263</name>
</gene>
<sequence>MVVGNEFCPPPLLYLRTGNVQGRCWGNQPDFPPPRTYTAPDIVNLLSGDLSTSGVILAHGHGERLRLVWDVDPSRLDRAGPFLHRFYGWRLSLFSDTPEAVWDWLELGSGDGTPRPQSGGVREQPTKMGNIQSALSRTTRRRRATRSAKVIVRKDGTLSLDRRRQEQEEARLLVRSVTAEVSPGSGSPREDGGLTQDSDSTNA</sequence>
<reference evidence="2" key="1">
    <citation type="journal article" date="2022" name="bioRxiv">
        <title>Sequencing and chromosome-scale assembly of the giantPleurodeles waltlgenome.</title>
        <authorList>
            <person name="Brown T."/>
            <person name="Elewa A."/>
            <person name="Iarovenko S."/>
            <person name="Subramanian E."/>
            <person name="Araus A.J."/>
            <person name="Petzold A."/>
            <person name="Susuki M."/>
            <person name="Suzuki K.-i.T."/>
            <person name="Hayashi T."/>
            <person name="Toyoda A."/>
            <person name="Oliveira C."/>
            <person name="Osipova E."/>
            <person name="Leigh N.D."/>
            <person name="Simon A."/>
            <person name="Yun M.H."/>
        </authorList>
    </citation>
    <scope>NUCLEOTIDE SEQUENCE</scope>
    <source>
        <strain evidence="2">20211129_DDA</strain>
        <tissue evidence="2">Liver</tissue>
    </source>
</reference>
<dbReference type="AlphaFoldDB" id="A0AAV7Q0T8"/>
<proteinExistence type="predicted"/>
<evidence type="ECO:0000313" key="3">
    <source>
        <dbReference type="Proteomes" id="UP001066276"/>
    </source>
</evidence>
<keyword evidence="3" id="KW-1185">Reference proteome</keyword>
<dbReference type="Proteomes" id="UP001066276">
    <property type="component" value="Chromosome 7"/>
</dbReference>